<protein>
    <recommendedName>
        <fullName evidence="3">Cx9C motif-containing protein 4, mitochondrial</fullName>
    </recommendedName>
</protein>
<keyword evidence="6 7" id="KW-1015">Disulfide bond</keyword>
<dbReference type="Proteomes" id="UP001203852">
    <property type="component" value="Unassembled WGS sequence"/>
</dbReference>
<dbReference type="Pfam" id="PF08991">
    <property type="entry name" value="CMC4"/>
    <property type="match status" value="1"/>
</dbReference>
<gene>
    <name evidence="8" type="ORF">EDD36DRAFT_428629</name>
</gene>
<evidence type="ECO:0000313" key="8">
    <source>
        <dbReference type="EMBL" id="KAI1616188.1"/>
    </source>
</evidence>
<dbReference type="PANTHER" id="PTHR15590">
    <property type="entry name" value="CX9C MOTIF-CONTAINING PROTEIN 4"/>
    <property type="match status" value="1"/>
</dbReference>
<dbReference type="InterPro" id="IPR027179">
    <property type="entry name" value="CMC4"/>
</dbReference>
<dbReference type="FunFam" id="1.10.287.1130:FF:000008">
    <property type="entry name" value="Cx9C motif-containing protein 4, mitochondrial"/>
    <property type="match status" value="1"/>
</dbReference>
<evidence type="ECO:0000256" key="3">
    <source>
        <dbReference type="ARBA" id="ARBA00019406"/>
    </source>
</evidence>
<reference evidence="8" key="1">
    <citation type="journal article" date="2022" name="bioRxiv">
        <title>Deciphering the potential niche of two novel black yeast fungi from a biological soil crust based on their genomes, phenotypes, and melanin regulation.</title>
        <authorList>
            <consortium name="DOE Joint Genome Institute"/>
            <person name="Carr E.C."/>
            <person name="Barton Q."/>
            <person name="Grambo S."/>
            <person name="Sullivan M."/>
            <person name="Renfro C.M."/>
            <person name="Kuo A."/>
            <person name="Pangilinan J."/>
            <person name="Lipzen A."/>
            <person name="Keymanesh K."/>
            <person name="Savage E."/>
            <person name="Barry K."/>
            <person name="Grigoriev I.V."/>
            <person name="Riekhof W.R."/>
            <person name="Harris S.S."/>
        </authorList>
    </citation>
    <scope>NUCLEOTIDE SEQUENCE</scope>
    <source>
        <strain evidence="8">JF 03-4F</strain>
    </source>
</reference>
<dbReference type="PROSITE" id="PS51808">
    <property type="entry name" value="CHCH"/>
    <property type="match status" value="1"/>
</dbReference>
<comment type="caution">
    <text evidence="8">The sequence shown here is derived from an EMBL/GenBank/DDBJ whole genome shotgun (WGS) entry which is preliminary data.</text>
</comment>
<dbReference type="EMBL" id="MU404351">
    <property type="protein sequence ID" value="KAI1616188.1"/>
    <property type="molecule type" value="Genomic_DNA"/>
</dbReference>
<evidence type="ECO:0000256" key="4">
    <source>
        <dbReference type="ARBA" id="ARBA00022737"/>
    </source>
</evidence>
<evidence type="ECO:0000256" key="6">
    <source>
        <dbReference type="ARBA" id="ARBA00023157"/>
    </source>
</evidence>
<name>A0AAN6E3C8_9EURO</name>
<dbReference type="AlphaFoldDB" id="A0AAN6E3C8"/>
<evidence type="ECO:0000256" key="7">
    <source>
        <dbReference type="PIRSR" id="PIRSR627179-50"/>
    </source>
</evidence>
<comment type="similarity">
    <text evidence="2">Belongs to the CMC4 family.</text>
</comment>
<evidence type="ECO:0000256" key="5">
    <source>
        <dbReference type="ARBA" id="ARBA00023128"/>
    </source>
</evidence>
<accession>A0AAN6E3C8</accession>
<organism evidence="8 9">
    <name type="scientific">Exophiala viscosa</name>
    <dbReference type="NCBI Taxonomy" id="2486360"/>
    <lineage>
        <taxon>Eukaryota</taxon>
        <taxon>Fungi</taxon>
        <taxon>Dikarya</taxon>
        <taxon>Ascomycota</taxon>
        <taxon>Pezizomycotina</taxon>
        <taxon>Eurotiomycetes</taxon>
        <taxon>Chaetothyriomycetidae</taxon>
        <taxon>Chaetothyriales</taxon>
        <taxon>Herpotrichiellaceae</taxon>
        <taxon>Exophiala</taxon>
    </lineage>
</organism>
<proteinExistence type="inferred from homology"/>
<dbReference type="Gene3D" id="1.10.287.1130">
    <property type="entry name" value="CytochromE C oxidase copper chaperone"/>
    <property type="match status" value="1"/>
</dbReference>
<keyword evidence="4" id="KW-0677">Repeat</keyword>
<evidence type="ECO:0000256" key="1">
    <source>
        <dbReference type="ARBA" id="ARBA00004569"/>
    </source>
</evidence>
<keyword evidence="9" id="KW-1185">Reference proteome</keyword>
<feature type="disulfide bond" evidence="7">
    <location>
        <begin position="24"/>
        <end position="35"/>
    </location>
</feature>
<dbReference type="InterPro" id="IPR009069">
    <property type="entry name" value="Cys_alpha_HP_mot_SF"/>
</dbReference>
<sequence>MGKLEDDLKTDPPCHPRACAIQDCLQKNNYKEDKCQSAVDALYECCNAFYKGKGDDATTTSCPKPKLLRLKIEQRGGK</sequence>
<feature type="disulfide bond" evidence="7">
    <location>
        <begin position="46"/>
        <end position="62"/>
    </location>
</feature>
<evidence type="ECO:0000256" key="2">
    <source>
        <dbReference type="ARBA" id="ARBA00009858"/>
    </source>
</evidence>
<dbReference type="GO" id="GO:0005758">
    <property type="term" value="C:mitochondrial intermembrane space"/>
    <property type="evidence" value="ECO:0007669"/>
    <property type="project" value="UniProtKB-SubCell"/>
</dbReference>
<dbReference type="SUPFAM" id="SSF47072">
    <property type="entry name" value="Cysteine alpha-hairpin motif"/>
    <property type="match status" value="1"/>
</dbReference>
<dbReference type="PANTHER" id="PTHR15590:SF0">
    <property type="entry name" value="CX9C MOTIF-CONTAINING PROTEIN 4"/>
    <property type="match status" value="1"/>
</dbReference>
<keyword evidence="5" id="KW-0496">Mitochondrion</keyword>
<comment type="subcellular location">
    <subcellularLocation>
        <location evidence="1">Mitochondrion intermembrane space</location>
    </subcellularLocation>
</comment>
<feature type="disulfide bond" evidence="7">
    <location>
        <begin position="14"/>
        <end position="45"/>
    </location>
</feature>
<evidence type="ECO:0000313" key="9">
    <source>
        <dbReference type="Proteomes" id="UP001203852"/>
    </source>
</evidence>